<organism evidence="1 2">
    <name type="scientific">Rasamsonia emersonii (strain ATCC 16479 / CBS 393.64 / IMI 116815)</name>
    <dbReference type="NCBI Taxonomy" id="1408163"/>
    <lineage>
        <taxon>Eukaryota</taxon>
        <taxon>Fungi</taxon>
        <taxon>Dikarya</taxon>
        <taxon>Ascomycota</taxon>
        <taxon>Pezizomycotina</taxon>
        <taxon>Eurotiomycetes</taxon>
        <taxon>Eurotiomycetidae</taxon>
        <taxon>Eurotiales</taxon>
        <taxon>Trichocomaceae</taxon>
        <taxon>Rasamsonia</taxon>
    </lineage>
</organism>
<keyword evidence="2" id="KW-1185">Reference proteome</keyword>
<evidence type="ECO:0000313" key="2">
    <source>
        <dbReference type="Proteomes" id="UP000053958"/>
    </source>
</evidence>
<dbReference type="Gene3D" id="3.40.50.150">
    <property type="entry name" value="Vaccinia Virus protein VP39"/>
    <property type="match status" value="1"/>
</dbReference>
<protein>
    <recommendedName>
        <fullName evidence="3">Glucose-inducible SAM-dependent methyltransferase Rrg1</fullName>
    </recommendedName>
</protein>
<accession>A0A0F4Z061</accession>
<name>A0A0F4Z061_RASE3</name>
<comment type="caution">
    <text evidence="1">The sequence shown here is derived from an EMBL/GenBank/DDBJ whole genome shotgun (WGS) entry which is preliminary data.</text>
</comment>
<dbReference type="STRING" id="1408163.A0A0F4Z061"/>
<dbReference type="EMBL" id="LASV01000107">
    <property type="protein sequence ID" value="KKA23253.1"/>
    <property type="molecule type" value="Genomic_DNA"/>
</dbReference>
<dbReference type="PANTHER" id="PTHR14614">
    <property type="entry name" value="HEPATOCELLULAR CARCINOMA-ASSOCIATED ANTIGEN"/>
    <property type="match status" value="1"/>
</dbReference>
<dbReference type="AlphaFoldDB" id="A0A0F4Z061"/>
<dbReference type="OrthoDB" id="433955at2759"/>
<reference evidence="1 2" key="1">
    <citation type="submission" date="2015-04" db="EMBL/GenBank/DDBJ databases">
        <authorList>
            <person name="Heijne W.H."/>
            <person name="Fedorova N.D."/>
            <person name="Nierman W.C."/>
            <person name="Vollebregt A.W."/>
            <person name="Zhao Z."/>
            <person name="Wu L."/>
            <person name="Kumar M."/>
            <person name="Stam H."/>
            <person name="van den Berg M.A."/>
            <person name="Pel H.J."/>
        </authorList>
    </citation>
    <scope>NUCLEOTIDE SEQUENCE [LARGE SCALE GENOMIC DNA]</scope>
    <source>
        <strain evidence="1 2">CBS 393.64</strain>
    </source>
</reference>
<dbReference type="RefSeq" id="XP_013329865.1">
    <property type="nucleotide sequence ID" value="XM_013474411.1"/>
</dbReference>
<dbReference type="InterPro" id="IPR019410">
    <property type="entry name" value="Methyltransf_16"/>
</dbReference>
<dbReference type="Proteomes" id="UP000053958">
    <property type="component" value="Unassembled WGS sequence"/>
</dbReference>
<sequence>MPALSRVFNIPTSSNEEITLTLHEPSLTSDNLGLKTWVSSYLLSQRLHNILESVPELVPSGSTLQRENKTVRALELGAGTGLVGLSFAVLRGASATVHLTDLPSIVPNLAHNVSLNSELLSKANTTVTTGVLDWSITPDRLPTKDERYDIILAADPVYSPEHPRWLVQTIERWLSRGLGARVVMEMPLRDAYLPQVQEFRRRMEEIGLAIVDQGEEVGYDDWEDKSTLDRLILTGSSMASSENITPQKGWTTDPDELDFDFYWADDKGIGSQMARERGLESPKPIMCSAPETGEGLYMFQSGSNFYIWDQMGDDVEEITRSQDLNEILEIMHKKGFKEFGLREVSGWAK</sequence>
<dbReference type="SUPFAM" id="SSF53335">
    <property type="entry name" value="S-adenosyl-L-methionine-dependent methyltransferases"/>
    <property type="match status" value="1"/>
</dbReference>
<dbReference type="GO" id="GO:0008757">
    <property type="term" value="F:S-adenosylmethionine-dependent methyltransferase activity"/>
    <property type="evidence" value="ECO:0007669"/>
    <property type="project" value="UniProtKB-ARBA"/>
</dbReference>
<gene>
    <name evidence="1" type="ORF">T310_2746</name>
</gene>
<dbReference type="GO" id="GO:0005829">
    <property type="term" value="C:cytosol"/>
    <property type="evidence" value="ECO:0007669"/>
    <property type="project" value="TreeGrafter"/>
</dbReference>
<dbReference type="InterPro" id="IPR029063">
    <property type="entry name" value="SAM-dependent_MTases_sf"/>
</dbReference>
<proteinExistence type="predicted"/>
<evidence type="ECO:0000313" key="1">
    <source>
        <dbReference type="EMBL" id="KKA23253.1"/>
    </source>
</evidence>
<dbReference type="GeneID" id="25315097"/>
<evidence type="ECO:0008006" key="3">
    <source>
        <dbReference type="Google" id="ProtNLM"/>
    </source>
</evidence>
<dbReference type="CDD" id="cd02440">
    <property type="entry name" value="AdoMet_MTases"/>
    <property type="match status" value="1"/>
</dbReference>
<dbReference type="Pfam" id="PF10294">
    <property type="entry name" value="Methyltransf_16"/>
    <property type="match status" value="1"/>
</dbReference>
<dbReference type="PANTHER" id="PTHR14614:SF156">
    <property type="entry name" value="PROTEIN-LYSINE N-METHYLTRANSFERASE EFM2"/>
    <property type="match status" value="1"/>
</dbReference>